<dbReference type="Gene3D" id="2.30.180.10">
    <property type="entry name" value="FAS1 domain"/>
    <property type="match status" value="1"/>
</dbReference>
<accession>A0A1D2AF74</accession>
<dbReference type="EMBL" id="GDKF01000746">
    <property type="protein sequence ID" value="JAT77876.1"/>
    <property type="molecule type" value="Transcribed_RNA"/>
</dbReference>
<feature type="domain" description="FAS1" evidence="1">
    <location>
        <begin position="36"/>
        <end position="182"/>
    </location>
</feature>
<dbReference type="InterPro" id="IPR036378">
    <property type="entry name" value="FAS1_dom_sf"/>
</dbReference>
<dbReference type="AlphaFoldDB" id="A0A1D2AF74"/>
<evidence type="ECO:0000313" key="2">
    <source>
        <dbReference type="EMBL" id="JAT77876.1"/>
    </source>
</evidence>
<dbReference type="PROSITE" id="PS50213">
    <property type="entry name" value="FAS1"/>
    <property type="match status" value="1"/>
</dbReference>
<reference evidence="2" key="1">
    <citation type="submission" date="2015-08" db="EMBL/GenBank/DDBJ databases">
        <authorList>
            <person name="Babu N.S."/>
            <person name="Beckwith C.J."/>
            <person name="Beseler K.G."/>
            <person name="Brison A."/>
            <person name="Carone J.V."/>
            <person name="Caskin T.P."/>
            <person name="Diamond M."/>
            <person name="Durham M.E."/>
            <person name="Foxe J.M."/>
            <person name="Go M."/>
            <person name="Henderson B.A."/>
            <person name="Jones I.B."/>
            <person name="McGettigan J.A."/>
            <person name="Micheletti S.J."/>
            <person name="Nasrallah M.E."/>
            <person name="Ortiz D."/>
            <person name="Piller C.R."/>
            <person name="Privatt S.R."/>
            <person name="Schneider S.L."/>
            <person name="Sharp S."/>
            <person name="Smith T.C."/>
            <person name="Stanton J.D."/>
            <person name="Ullery H.E."/>
            <person name="Wilson R.J."/>
            <person name="Serrano M.G."/>
            <person name="Buck G."/>
            <person name="Lee V."/>
            <person name="Wang Y."/>
            <person name="Carvalho R."/>
            <person name="Voegtly L."/>
            <person name="Shi R."/>
            <person name="Duckworth R."/>
            <person name="Johnson A."/>
            <person name="Loviza R."/>
            <person name="Walstead R."/>
            <person name="Shah Z."/>
            <person name="Kiflezghi M."/>
            <person name="Wade K."/>
            <person name="Ball S.L."/>
            <person name="Bradley K.W."/>
            <person name="Asai D.J."/>
            <person name="Bowman C.A."/>
            <person name="Russell D.A."/>
            <person name="Pope W.H."/>
            <person name="Jacobs-Sera D."/>
            <person name="Hendrix R.W."/>
            <person name="Hatfull G.F."/>
        </authorList>
    </citation>
    <scope>NUCLEOTIDE SEQUENCE</scope>
</reference>
<gene>
    <name evidence="2" type="ORF">g.19814</name>
</gene>
<sequence>CLLQINRVVVSLIIANMARSASLILAVVGLIAVAHGQYIDTDASTGPQVTYIQQLISGSKLLPEDADIPTATYILPDNDAITKLLSSFGVTFDQAIAALGAGLLPAAIQNRLNSVILYHIIPSGALTPTELGAEGTVPTALPEESLQFSADGAVITTATGTSNVLANGDSAGASYLIVDAALLPADFNTVAETTTEEAKAILAALGSSTPSPTLE</sequence>
<dbReference type="SUPFAM" id="SSF82153">
    <property type="entry name" value="FAS1 domain"/>
    <property type="match status" value="1"/>
</dbReference>
<organism evidence="2">
    <name type="scientific">Auxenochlorella protothecoides</name>
    <name type="common">Green microalga</name>
    <name type="synonym">Chlorella protothecoides</name>
    <dbReference type="NCBI Taxonomy" id="3075"/>
    <lineage>
        <taxon>Eukaryota</taxon>
        <taxon>Viridiplantae</taxon>
        <taxon>Chlorophyta</taxon>
        <taxon>core chlorophytes</taxon>
        <taxon>Trebouxiophyceae</taxon>
        <taxon>Chlorellales</taxon>
        <taxon>Chlorellaceae</taxon>
        <taxon>Auxenochlorella</taxon>
    </lineage>
</organism>
<dbReference type="InterPro" id="IPR000782">
    <property type="entry name" value="FAS1_domain"/>
</dbReference>
<proteinExistence type="predicted"/>
<protein>
    <recommendedName>
        <fullName evidence="1">FAS1 domain-containing protein</fullName>
    </recommendedName>
</protein>
<feature type="non-terminal residue" evidence="2">
    <location>
        <position position="1"/>
    </location>
</feature>
<name>A0A1D2AF74_AUXPR</name>
<evidence type="ECO:0000259" key="1">
    <source>
        <dbReference type="PROSITE" id="PS50213"/>
    </source>
</evidence>